<accession>A0A9N9K9S8</accession>
<comment type="caution">
    <text evidence="1">The sequence shown here is derived from an EMBL/GenBank/DDBJ whole genome shotgun (WGS) entry which is preliminary data.</text>
</comment>
<proteinExistence type="predicted"/>
<organism evidence="1 2">
    <name type="scientific">Dentiscutata erythropus</name>
    <dbReference type="NCBI Taxonomy" id="1348616"/>
    <lineage>
        <taxon>Eukaryota</taxon>
        <taxon>Fungi</taxon>
        <taxon>Fungi incertae sedis</taxon>
        <taxon>Mucoromycota</taxon>
        <taxon>Glomeromycotina</taxon>
        <taxon>Glomeromycetes</taxon>
        <taxon>Diversisporales</taxon>
        <taxon>Gigasporaceae</taxon>
        <taxon>Dentiscutata</taxon>
    </lineage>
</organism>
<dbReference type="EMBL" id="CAJVPY010057403">
    <property type="protein sequence ID" value="CAG8819068.1"/>
    <property type="molecule type" value="Genomic_DNA"/>
</dbReference>
<evidence type="ECO:0000313" key="2">
    <source>
        <dbReference type="Proteomes" id="UP000789405"/>
    </source>
</evidence>
<dbReference type="Proteomes" id="UP000789405">
    <property type="component" value="Unassembled WGS sequence"/>
</dbReference>
<feature type="non-terminal residue" evidence="1">
    <location>
        <position position="152"/>
    </location>
</feature>
<dbReference type="OrthoDB" id="2376870at2759"/>
<protein>
    <submittedName>
        <fullName evidence="1">22919_t:CDS:1</fullName>
    </submittedName>
</protein>
<sequence>KLLPIDENLNSSRRIEGCIQCKNRVKCDIKAPLICSDCLHEVLEKEFANWSSGNLLIDEFIQKAQRGEFGAVISAKWSQGAKIFDNNERYYFRSSPCTVVLKKLKVRKHFSLIEIQNQDLHNCCNLYGITQNPSTLEYMLVDHKFCRPISSN</sequence>
<reference evidence="1" key="1">
    <citation type="submission" date="2021-06" db="EMBL/GenBank/DDBJ databases">
        <authorList>
            <person name="Kallberg Y."/>
            <person name="Tangrot J."/>
            <person name="Rosling A."/>
        </authorList>
    </citation>
    <scope>NUCLEOTIDE SEQUENCE</scope>
    <source>
        <strain evidence="1">MA453B</strain>
    </source>
</reference>
<dbReference type="AlphaFoldDB" id="A0A9N9K9S8"/>
<keyword evidence="2" id="KW-1185">Reference proteome</keyword>
<evidence type="ECO:0000313" key="1">
    <source>
        <dbReference type="EMBL" id="CAG8819068.1"/>
    </source>
</evidence>
<name>A0A9N9K9S8_9GLOM</name>
<gene>
    <name evidence="1" type="ORF">DERYTH_LOCUS26726</name>
</gene>